<proteinExistence type="predicted"/>
<evidence type="ECO:0000313" key="2">
    <source>
        <dbReference type="Proteomes" id="UP001346149"/>
    </source>
</evidence>
<dbReference type="PANTHER" id="PTHR48156:SF1">
    <property type="entry name" value="TRANSMEMBRANE PROTEIN"/>
    <property type="match status" value="1"/>
</dbReference>
<organism evidence="1 2">
    <name type="scientific">Trapa natans</name>
    <name type="common">Water chestnut</name>
    <dbReference type="NCBI Taxonomy" id="22666"/>
    <lineage>
        <taxon>Eukaryota</taxon>
        <taxon>Viridiplantae</taxon>
        <taxon>Streptophyta</taxon>
        <taxon>Embryophyta</taxon>
        <taxon>Tracheophyta</taxon>
        <taxon>Spermatophyta</taxon>
        <taxon>Magnoliopsida</taxon>
        <taxon>eudicotyledons</taxon>
        <taxon>Gunneridae</taxon>
        <taxon>Pentapetalae</taxon>
        <taxon>rosids</taxon>
        <taxon>malvids</taxon>
        <taxon>Myrtales</taxon>
        <taxon>Lythraceae</taxon>
        <taxon>Trapa</taxon>
    </lineage>
</organism>
<dbReference type="PANTHER" id="PTHR48156">
    <property type="entry name" value="TRANSMEMBRANE PROTEIN"/>
    <property type="match status" value="1"/>
</dbReference>
<comment type="caution">
    <text evidence="1">The sequence shown here is derived from an EMBL/GenBank/DDBJ whole genome shotgun (WGS) entry which is preliminary data.</text>
</comment>
<dbReference type="EMBL" id="JAXQNO010000008">
    <property type="protein sequence ID" value="KAK4792650.1"/>
    <property type="molecule type" value="Genomic_DNA"/>
</dbReference>
<dbReference type="Proteomes" id="UP001346149">
    <property type="component" value="Unassembled WGS sequence"/>
</dbReference>
<keyword evidence="2" id="KW-1185">Reference proteome</keyword>
<dbReference type="AlphaFoldDB" id="A0AAN7R913"/>
<protein>
    <submittedName>
        <fullName evidence="1">Uncharacterized protein</fullName>
    </submittedName>
</protein>
<evidence type="ECO:0000313" key="1">
    <source>
        <dbReference type="EMBL" id="KAK4792650.1"/>
    </source>
</evidence>
<accession>A0AAN7R913</accession>
<sequence length="120" mass="13355">MRLELYDDANSKVSDMCEDSRPLGFFRLGTVRVAYRSRFLIGDLWRKTEIRVVAIGFCSNRKRNPISVVFAVMAVQCGKAIWAAEIIFLALKGWVSSILTVADEVASSLRSGDIGPFHIG</sequence>
<gene>
    <name evidence="1" type="ORF">SAY86_023085</name>
</gene>
<name>A0AAN7R913_TRANT</name>
<reference evidence="1 2" key="1">
    <citation type="journal article" date="2023" name="Hortic Res">
        <title>Pangenome of water caltrop reveals structural variations and asymmetric subgenome divergence after allopolyploidization.</title>
        <authorList>
            <person name="Zhang X."/>
            <person name="Chen Y."/>
            <person name="Wang L."/>
            <person name="Yuan Y."/>
            <person name="Fang M."/>
            <person name="Shi L."/>
            <person name="Lu R."/>
            <person name="Comes H.P."/>
            <person name="Ma Y."/>
            <person name="Chen Y."/>
            <person name="Huang G."/>
            <person name="Zhou Y."/>
            <person name="Zheng Z."/>
            <person name="Qiu Y."/>
        </authorList>
    </citation>
    <scope>NUCLEOTIDE SEQUENCE [LARGE SCALE GENOMIC DNA]</scope>
    <source>
        <strain evidence="1">F231</strain>
    </source>
</reference>